<reference evidence="2" key="1">
    <citation type="submission" date="2020-07" db="EMBL/GenBank/DDBJ databases">
        <title>Multicomponent nature underlies the extraordinary mechanical properties of spider dragline silk.</title>
        <authorList>
            <person name="Kono N."/>
            <person name="Nakamura H."/>
            <person name="Mori M."/>
            <person name="Yoshida Y."/>
            <person name="Ohtoshi R."/>
            <person name="Malay A.D."/>
            <person name="Moran D.A.P."/>
            <person name="Tomita M."/>
            <person name="Numata K."/>
            <person name="Arakawa K."/>
        </authorList>
    </citation>
    <scope>NUCLEOTIDE SEQUENCE</scope>
</reference>
<feature type="region of interest" description="Disordered" evidence="1">
    <location>
        <begin position="1"/>
        <end position="25"/>
    </location>
</feature>
<protein>
    <submittedName>
        <fullName evidence="2">Uncharacterized protein</fullName>
    </submittedName>
</protein>
<dbReference type="AlphaFoldDB" id="A0A8X6J7P2"/>
<sequence length="199" mass="21544">MLEISEASHGVGKSTHSSSVPGHLSSFKDEKKTHLIFLLIKLRRDLAKGTYDEPPALPGGVGCWAACNLNGSLNVVIQLAAAHQLHVHVAAFQLTFKSSLLSFTFKSSLSWPRSSRCPVIVCRCCSASRSSLLSSCLLRRSASASSSLPIILSTIRLPLLLKFLLSRITRCLAVEPGLFGGTFSPSSSQTFTQIRLTFR</sequence>
<dbReference type="Proteomes" id="UP000887116">
    <property type="component" value="Unassembled WGS sequence"/>
</dbReference>
<evidence type="ECO:0000313" key="2">
    <source>
        <dbReference type="EMBL" id="GFQ95355.1"/>
    </source>
</evidence>
<dbReference type="EMBL" id="BMAO01024440">
    <property type="protein sequence ID" value="GFQ95355.1"/>
    <property type="molecule type" value="Genomic_DNA"/>
</dbReference>
<keyword evidence="3" id="KW-1185">Reference proteome</keyword>
<evidence type="ECO:0000256" key="1">
    <source>
        <dbReference type="SAM" id="MobiDB-lite"/>
    </source>
</evidence>
<evidence type="ECO:0000313" key="3">
    <source>
        <dbReference type="Proteomes" id="UP000887116"/>
    </source>
</evidence>
<gene>
    <name evidence="2" type="ORF">TNCT_117851</name>
</gene>
<name>A0A8X6J7P2_TRICU</name>
<comment type="caution">
    <text evidence="2">The sequence shown here is derived from an EMBL/GenBank/DDBJ whole genome shotgun (WGS) entry which is preliminary data.</text>
</comment>
<organism evidence="2 3">
    <name type="scientific">Trichonephila clavata</name>
    <name type="common">Joro spider</name>
    <name type="synonym">Nephila clavata</name>
    <dbReference type="NCBI Taxonomy" id="2740835"/>
    <lineage>
        <taxon>Eukaryota</taxon>
        <taxon>Metazoa</taxon>
        <taxon>Ecdysozoa</taxon>
        <taxon>Arthropoda</taxon>
        <taxon>Chelicerata</taxon>
        <taxon>Arachnida</taxon>
        <taxon>Araneae</taxon>
        <taxon>Araneomorphae</taxon>
        <taxon>Entelegynae</taxon>
        <taxon>Araneoidea</taxon>
        <taxon>Nephilidae</taxon>
        <taxon>Trichonephila</taxon>
    </lineage>
</organism>
<proteinExistence type="predicted"/>
<accession>A0A8X6J7P2</accession>